<organism evidence="4 5">
    <name type="scientific">Nesterenkonia rhizosphaerae</name>
    <dbReference type="NCBI Taxonomy" id="1348272"/>
    <lineage>
        <taxon>Bacteria</taxon>
        <taxon>Bacillati</taxon>
        <taxon>Actinomycetota</taxon>
        <taxon>Actinomycetes</taxon>
        <taxon>Micrococcales</taxon>
        <taxon>Micrococcaceae</taxon>
        <taxon>Nesterenkonia</taxon>
    </lineage>
</organism>
<comment type="caution">
    <text evidence="4">The sequence shown here is derived from an EMBL/GenBank/DDBJ whole genome shotgun (WGS) entry which is preliminary data.</text>
</comment>
<reference evidence="5" key="1">
    <citation type="journal article" date="2019" name="Int. J. Syst. Evol. Microbiol.">
        <title>The Global Catalogue of Microorganisms (GCM) 10K type strain sequencing project: providing services to taxonomists for standard genome sequencing and annotation.</title>
        <authorList>
            <consortium name="The Broad Institute Genomics Platform"/>
            <consortium name="The Broad Institute Genome Sequencing Center for Infectious Disease"/>
            <person name="Wu L."/>
            <person name="Ma J."/>
        </authorList>
    </citation>
    <scope>NUCLEOTIDE SEQUENCE [LARGE SCALE GENOMIC DNA]</scope>
    <source>
        <strain evidence="5">JCM 19129</strain>
    </source>
</reference>
<feature type="compositionally biased region" description="Low complexity" evidence="2">
    <location>
        <begin position="189"/>
        <end position="204"/>
    </location>
</feature>
<dbReference type="RefSeq" id="WP_345476896.1">
    <property type="nucleotide sequence ID" value="NZ_BAABLW010000005.1"/>
</dbReference>
<name>A0ABP9FWK3_9MICC</name>
<evidence type="ECO:0000259" key="3">
    <source>
        <dbReference type="PROSITE" id="PS51462"/>
    </source>
</evidence>
<dbReference type="SUPFAM" id="SSF55811">
    <property type="entry name" value="Nudix"/>
    <property type="match status" value="1"/>
</dbReference>
<feature type="domain" description="Nudix hydrolase" evidence="3">
    <location>
        <begin position="43"/>
        <end position="183"/>
    </location>
</feature>
<proteinExistence type="predicted"/>
<sequence length="223" mass="24418">MSIQDSPAEQPVVRSATQAASSVFDVVEEEFSFADTTLTRMYAKHLSAVAVVAVDEEDRVLMINQYRHPVRSRMWEFPAGVLDDAQETMQEAAARELHEEADLTAETWSTLVDFHPSPGMSDEGIRIYLAQGVSEVPESRRHTREAEESEIITRWVPLPEAVQAVLGGHLHNGVAVVGILALNALRSGTTTGTTSARSSNGTTSLQPRDVKAPWANHPRGFTV</sequence>
<evidence type="ECO:0000313" key="5">
    <source>
        <dbReference type="Proteomes" id="UP001500368"/>
    </source>
</evidence>
<dbReference type="Pfam" id="PF00293">
    <property type="entry name" value="NUDIX"/>
    <property type="match status" value="1"/>
</dbReference>
<dbReference type="InterPro" id="IPR000086">
    <property type="entry name" value="NUDIX_hydrolase_dom"/>
</dbReference>
<dbReference type="PANTHER" id="PTHR11839">
    <property type="entry name" value="UDP/ADP-SUGAR PYROPHOSPHATASE"/>
    <property type="match status" value="1"/>
</dbReference>
<dbReference type="PROSITE" id="PS51462">
    <property type="entry name" value="NUDIX"/>
    <property type="match status" value="1"/>
</dbReference>
<dbReference type="EMBL" id="BAABLW010000005">
    <property type="protein sequence ID" value="GAA4916157.1"/>
    <property type="molecule type" value="Genomic_DNA"/>
</dbReference>
<accession>A0ABP9FWK3</accession>
<evidence type="ECO:0000313" key="4">
    <source>
        <dbReference type="EMBL" id="GAA4916157.1"/>
    </source>
</evidence>
<feature type="region of interest" description="Disordered" evidence="2">
    <location>
        <begin position="189"/>
        <end position="223"/>
    </location>
</feature>
<keyword evidence="1 4" id="KW-0378">Hydrolase</keyword>
<protein>
    <submittedName>
        <fullName evidence="4">NUDIX hydrolase</fullName>
    </submittedName>
</protein>
<evidence type="ECO:0000256" key="2">
    <source>
        <dbReference type="SAM" id="MobiDB-lite"/>
    </source>
</evidence>
<dbReference type="CDD" id="cd24158">
    <property type="entry name" value="NUDIX_ADPRase_Rv1700"/>
    <property type="match status" value="1"/>
</dbReference>
<dbReference type="Proteomes" id="UP001500368">
    <property type="component" value="Unassembled WGS sequence"/>
</dbReference>
<dbReference type="Gene3D" id="3.90.79.10">
    <property type="entry name" value="Nucleoside Triphosphate Pyrophosphohydrolase"/>
    <property type="match status" value="1"/>
</dbReference>
<dbReference type="GO" id="GO:0016787">
    <property type="term" value="F:hydrolase activity"/>
    <property type="evidence" value="ECO:0007669"/>
    <property type="project" value="UniProtKB-KW"/>
</dbReference>
<gene>
    <name evidence="4" type="ORF">GCM10025790_09160</name>
</gene>
<keyword evidence="5" id="KW-1185">Reference proteome</keyword>
<evidence type="ECO:0000256" key="1">
    <source>
        <dbReference type="ARBA" id="ARBA00022801"/>
    </source>
</evidence>
<dbReference type="InterPro" id="IPR015797">
    <property type="entry name" value="NUDIX_hydrolase-like_dom_sf"/>
</dbReference>
<dbReference type="PANTHER" id="PTHR11839:SF31">
    <property type="entry name" value="ADP-RIBOSE PYROPHOSPHATASE"/>
    <property type="match status" value="1"/>
</dbReference>